<name>A0A226EJM9_FOLCA</name>
<keyword evidence="1" id="KW-1015">Disulfide bond</keyword>
<dbReference type="GO" id="GO:0005507">
    <property type="term" value="F:copper ion binding"/>
    <property type="evidence" value="ECO:0007669"/>
    <property type="project" value="TreeGrafter"/>
</dbReference>
<dbReference type="GO" id="GO:0030667">
    <property type="term" value="C:secretory granule membrane"/>
    <property type="evidence" value="ECO:0007669"/>
    <property type="project" value="TreeGrafter"/>
</dbReference>
<dbReference type="OMA" id="PWIINDE"/>
<dbReference type="OrthoDB" id="19261at2759"/>
<dbReference type="GO" id="GO:0042421">
    <property type="term" value="P:norepinephrine biosynthetic process"/>
    <property type="evidence" value="ECO:0007669"/>
    <property type="project" value="TreeGrafter"/>
</dbReference>
<dbReference type="EMBL" id="LNIX01000003">
    <property type="protein sequence ID" value="OXA57895.1"/>
    <property type="molecule type" value="Genomic_DNA"/>
</dbReference>
<accession>A0A226EJM9</accession>
<organism evidence="3 4">
    <name type="scientific">Folsomia candida</name>
    <name type="common">Springtail</name>
    <dbReference type="NCBI Taxonomy" id="158441"/>
    <lineage>
        <taxon>Eukaryota</taxon>
        <taxon>Metazoa</taxon>
        <taxon>Ecdysozoa</taxon>
        <taxon>Arthropoda</taxon>
        <taxon>Hexapoda</taxon>
        <taxon>Collembola</taxon>
        <taxon>Entomobryomorpha</taxon>
        <taxon>Isotomoidea</taxon>
        <taxon>Isotomidae</taxon>
        <taxon>Proisotominae</taxon>
        <taxon>Folsomia</taxon>
    </lineage>
</organism>
<dbReference type="SUPFAM" id="SSF49742">
    <property type="entry name" value="PHM/PNGase F"/>
    <property type="match status" value="1"/>
</dbReference>
<dbReference type="InterPro" id="IPR008977">
    <property type="entry name" value="PHM/PNGase_F_dom_sf"/>
</dbReference>
<dbReference type="InterPro" id="IPR014784">
    <property type="entry name" value="Cu2_ascorb_mOase-like_C"/>
</dbReference>
<dbReference type="InterPro" id="IPR024548">
    <property type="entry name" value="Cu2_monoox_C"/>
</dbReference>
<dbReference type="GO" id="GO:0042420">
    <property type="term" value="P:dopamine catabolic process"/>
    <property type="evidence" value="ECO:0007669"/>
    <property type="project" value="TreeGrafter"/>
</dbReference>
<proteinExistence type="predicted"/>
<dbReference type="Gene3D" id="2.60.120.230">
    <property type="match status" value="1"/>
</dbReference>
<comment type="caution">
    <text evidence="3">The sequence shown here is derived from an EMBL/GenBank/DDBJ whole genome shotgun (WGS) entry which is preliminary data.</text>
</comment>
<dbReference type="AlphaFoldDB" id="A0A226EJM9"/>
<evidence type="ECO:0000313" key="4">
    <source>
        <dbReference type="Proteomes" id="UP000198287"/>
    </source>
</evidence>
<dbReference type="GO" id="GO:0005615">
    <property type="term" value="C:extracellular space"/>
    <property type="evidence" value="ECO:0007669"/>
    <property type="project" value="TreeGrafter"/>
</dbReference>
<dbReference type="InterPro" id="IPR000945">
    <property type="entry name" value="DBH-like"/>
</dbReference>
<reference evidence="3 4" key="1">
    <citation type="submission" date="2015-12" db="EMBL/GenBank/DDBJ databases">
        <title>The genome of Folsomia candida.</title>
        <authorList>
            <person name="Faddeeva A."/>
            <person name="Derks M.F."/>
            <person name="Anvar Y."/>
            <person name="Smit S."/>
            <person name="Van Straalen N."/>
            <person name="Roelofs D."/>
        </authorList>
    </citation>
    <scope>NUCLEOTIDE SEQUENCE [LARGE SCALE GENOMIC DNA]</scope>
    <source>
        <strain evidence="3 4">VU population</strain>
        <tissue evidence="3">Whole body</tissue>
    </source>
</reference>
<dbReference type="PANTHER" id="PTHR10157:SF23">
    <property type="entry name" value="MOXD1 HOMOLOG 1"/>
    <property type="match status" value="1"/>
</dbReference>
<evidence type="ECO:0000256" key="1">
    <source>
        <dbReference type="ARBA" id="ARBA00023157"/>
    </source>
</evidence>
<keyword evidence="4" id="KW-1185">Reference proteome</keyword>
<dbReference type="Proteomes" id="UP000198287">
    <property type="component" value="Unassembled WGS sequence"/>
</dbReference>
<dbReference type="PANTHER" id="PTHR10157">
    <property type="entry name" value="DOPAMINE BETA HYDROXYLASE RELATED"/>
    <property type="match status" value="1"/>
</dbReference>
<gene>
    <name evidence="3" type="ORF">Fcan01_06847</name>
</gene>
<evidence type="ECO:0000313" key="3">
    <source>
        <dbReference type="EMBL" id="OXA57895.1"/>
    </source>
</evidence>
<dbReference type="Pfam" id="PF03712">
    <property type="entry name" value="Cu2_monoox_C"/>
    <property type="match status" value="1"/>
</dbReference>
<feature type="domain" description="Copper type II ascorbate-dependent monooxygenase C-terminal" evidence="2">
    <location>
        <begin position="4"/>
        <end position="90"/>
    </location>
</feature>
<evidence type="ECO:0000259" key="2">
    <source>
        <dbReference type="Pfam" id="PF03712"/>
    </source>
</evidence>
<dbReference type="GO" id="GO:0006589">
    <property type="term" value="P:octopamine biosynthetic process"/>
    <property type="evidence" value="ECO:0007669"/>
    <property type="project" value="TreeGrafter"/>
</dbReference>
<protein>
    <submittedName>
        <fullName evidence="3">MOXD1 2</fullName>
    </submittedName>
</protein>
<dbReference type="GO" id="GO:0004500">
    <property type="term" value="F:dopamine beta-monooxygenase activity"/>
    <property type="evidence" value="ECO:0007669"/>
    <property type="project" value="InterPro"/>
</dbReference>
<sequence>MRIRHFRGNSELPWIINDENYDFNYQTNRRLPKPVTILPGDQITAECVYDTNWKGGKSVIGGQSTDDEMCMVFIAYYPEIPNFVGCYDWMNKFNMYKILGVETVDNPTGKDPVVTSPAWLQGMNFSTVVSNFNWTEEARREYQWQQQFGEHVTACLPQINAVTGYYPMVERYVEERGCPKGGMGIVGGVG</sequence>